<dbReference type="InterPro" id="IPR024520">
    <property type="entry name" value="DUF3558"/>
</dbReference>
<evidence type="ECO:0000256" key="1">
    <source>
        <dbReference type="SAM" id="SignalP"/>
    </source>
</evidence>
<feature type="signal peptide" evidence="1">
    <location>
        <begin position="1"/>
        <end position="27"/>
    </location>
</feature>
<proteinExistence type="predicted"/>
<accession>A0A1I0TKX7</accession>
<organism evidence="2 3">
    <name type="scientific">Rhodococcoides kroppenstedtii</name>
    <dbReference type="NCBI Taxonomy" id="293050"/>
    <lineage>
        <taxon>Bacteria</taxon>
        <taxon>Bacillati</taxon>
        <taxon>Actinomycetota</taxon>
        <taxon>Actinomycetes</taxon>
        <taxon>Mycobacteriales</taxon>
        <taxon>Nocardiaceae</taxon>
        <taxon>Rhodococcoides</taxon>
    </lineage>
</organism>
<reference evidence="2 3" key="1">
    <citation type="submission" date="2016-10" db="EMBL/GenBank/DDBJ databases">
        <authorList>
            <person name="de Groot N.N."/>
        </authorList>
    </citation>
    <scope>NUCLEOTIDE SEQUENCE [LARGE SCALE GENOMIC DNA]</scope>
    <source>
        <strain evidence="2 3">DSM 44908</strain>
    </source>
</reference>
<feature type="chain" id="PRO_5038331539" description="DUF3558 domain-containing protein" evidence="1">
    <location>
        <begin position="28"/>
        <end position="190"/>
    </location>
</feature>
<evidence type="ECO:0000313" key="3">
    <source>
        <dbReference type="Proteomes" id="UP000182054"/>
    </source>
</evidence>
<name>A0A1I0TKX7_9NOCA</name>
<sequence length="190" mass="19976">MTPRVVTPRAVTRRATLTRRATFAALAAGALLLTGCSSTIEGRPVPVGATTGDQEFQSLLEECNTVTPEQIADVVGGTAIDQGFLGAICRWDVTGPAGAVKVTFDWFESGSLAAEREANERMGWTVTDVTVSSRGAIEIRQPDDPASCGVSAPSPISGVIGWWVQFRPGNPADPCEAATRLMQLSLNLSA</sequence>
<dbReference type="EMBL" id="FOJN01000007">
    <property type="protein sequence ID" value="SFA52395.1"/>
    <property type="molecule type" value="Genomic_DNA"/>
</dbReference>
<dbReference type="AlphaFoldDB" id="A0A1I0TKX7"/>
<dbReference type="RefSeq" id="WP_371831329.1">
    <property type="nucleotide sequence ID" value="NZ_JACEFU010000003.1"/>
</dbReference>
<evidence type="ECO:0000313" key="2">
    <source>
        <dbReference type="EMBL" id="SFA52395.1"/>
    </source>
</evidence>
<dbReference type="Proteomes" id="UP000182054">
    <property type="component" value="Unassembled WGS sequence"/>
</dbReference>
<evidence type="ECO:0008006" key="4">
    <source>
        <dbReference type="Google" id="ProtNLM"/>
    </source>
</evidence>
<keyword evidence="1" id="KW-0732">Signal</keyword>
<protein>
    <recommendedName>
        <fullName evidence="4">DUF3558 domain-containing protein</fullName>
    </recommendedName>
</protein>
<dbReference type="Pfam" id="PF12079">
    <property type="entry name" value="DUF3558"/>
    <property type="match status" value="1"/>
</dbReference>
<gene>
    <name evidence="2" type="ORF">SAMN05444374_107142</name>
</gene>